<dbReference type="SMART" id="SM00564">
    <property type="entry name" value="PQQ"/>
    <property type="match status" value="4"/>
</dbReference>
<dbReference type="Pfam" id="PF00501">
    <property type="entry name" value="AMP-binding"/>
    <property type="match status" value="1"/>
</dbReference>
<dbReference type="InterPro" id="IPR025110">
    <property type="entry name" value="AMP-bd_C"/>
</dbReference>
<dbReference type="InterPro" id="IPR045851">
    <property type="entry name" value="AMP-bd_C_sf"/>
</dbReference>
<feature type="domain" description="Pyrrolo-quinoline quinone repeat" evidence="9">
    <location>
        <begin position="713"/>
        <end position="1065"/>
    </location>
</feature>
<evidence type="ECO:0000259" key="7">
    <source>
        <dbReference type="Pfam" id="PF00550"/>
    </source>
</evidence>
<sequence>MAALESWSEVAQPSEKKMSSEEEQEADSDLRKQNHCCISHAFASCARQHSTRTAIIHLLTSSQSQPPISLTYAQLSCAVHSLSNRINNILSNGCSSSDRTSTRIVGIYMPPSPEYLVGVLSVLRYGEAFLPLDPLWPEERILYAISSSNTSLVIASRTDFDNSWLANKSSCLIMYVDMRELLVEEPENLEMLTMPWPCQSMNRRKFCYVMYTSGSTGKPKGVCGTEEGLLNRFAWMQDTYPVCAEDFLLFKTSISFVDHLQEFLSSLLMGSTLVIPPSGELRFNPMHLIDIIKFYCISRLTAVPSLIKTLLPSLEGSFLHNYCPLRLLILSGEVLTLQLWKELYRILPNTTILNLYGSTEVSGDCTYFNCKSLPSILESEKALTSVPIGYPIPNCHVNVVAESSDIADEGEIHVGGTCLFSGYLPVPNCQNSVFRTGDFGRRLKGGELLFLGRKDRMIKINGQRIALEEVESALREHPNVIDAAVNPVVKKGGASYINAYLVVRNNCTELSVRSWLMKKLVPVMMLRYYFNLKELPVTLSGKIDYAKLSILEYKSHRFAEEIMNSSDDSRMDIIKEAFADALSVDEVSDNDDFFSMGGDSLSAAHAAYKLGIDMIMLYTFPTPSKLLEALPNKKFPFLNCNEGSRKKAKLVSEHLKISTYDNVWIGQLNLDMKFWVSRCNRYTSGLRCSKDLGVVQIQGDRRGNFKEVWKVLLGSCVDASPLVVCVDGKVSIFIGSHSHNFLSIDASSGRVQWEVKLEGRVECSAAITTDFTQVVVGCYKGNIYFIESCTGKVDWKFQTGGEVKMQPVVDEKRNVIWCGSYDHFLYALNHKDCSCIYKVSCGGSIYASPCIDMINEMLYVVSTRGLLTAVNLEVDPYNIVWQYEAGVPAFGSLVLVPDAGNVVCCLVNGDVIVLTPRGDVCWKATVGGPIFTGACISSVLPFHVLVCARDGNLYSFDQRDGNLLAKYEIGDPITASAFVDEHLILTSESTQFSYRLVSVCSSSGRVHILKIKSIPQVKDDESTEGSVLLQGFDEINLPGDIFSSPVMIGGRIFVGCRDDYLHCLEVYSDDICRL</sequence>
<dbReference type="FunFam" id="3.40.50.12780:FF:000049">
    <property type="entry name" value="Putative acyl-activating enzyme 19"/>
    <property type="match status" value="1"/>
</dbReference>
<evidence type="ECO:0000313" key="10">
    <source>
        <dbReference type="EMBL" id="KAJ1692935.1"/>
    </source>
</evidence>
<dbReference type="InterPro" id="IPR036736">
    <property type="entry name" value="ACP-like_sf"/>
</dbReference>
<dbReference type="Pfam" id="PF13570">
    <property type="entry name" value="Beta-prop_ACSF4"/>
    <property type="match status" value="1"/>
</dbReference>
<dbReference type="InterPro" id="IPR015943">
    <property type="entry name" value="WD40/YVTN_repeat-like_dom_sf"/>
</dbReference>
<dbReference type="Proteomes" id="UP001151287">
    <property type="component" value="Unassembled WGS sequence"/>
</dbReference>
<dbReference type="InterPro" id="IPR009081">
    <property type="entry name" value="PP-bd_ACP"/>
</dbReference>
<dbReference type="InterPro" id="IPR052091">
    <property type="entry name" value="Beta-ala_Activ/Resist"/>
</dbReference>
<dbReference type="GO" id="GO:0016207">
    <property type="term" value="F:4-coumarate-CoA ligase activity"/>
    <property type="evidence" value="ECO:0007669"/>
    <property type="project" value="UniProtKB-EC"/>
</dbReference>
<accession>A0A9Q0CFJ9</accession>
<feature type="domain" description="Carrier" evidence="7">
    <location>
        <begin position="573"/>
        <end position="629"/>
    </location>
</feature>
<evidence type="ECO:0000256" key="2">
    <source>
        <dbReference type="ARBA" id="ARBA00034219"/>
    </source>
</evidence>
<dbReference type="PROSITE" id="PS00455">
    <property type="entry name" value="AMP_BINDING"/>
    <property type="match status" value="1"/>
</dbReference>
<dbReference type="CDD" id="cd05930">
    <property type="entry name" value="A_NRPS"/>
    <property type="match status" value="1"/>
</dbReference>
<dbReference type="InterPro" id="IPR011047">
    <property type="entry name" value="Quinoprotein_ADH-like_sf"/>
</dbReference>
<dbReference type="InterPro" id="IPR020845">
    <property type="entry name" value="AMP-binding_CS"/>
</dbReference>
<dbReference type="InterPro" id="IPR018391">
    <property type="entry name" value="PQQ_b-propeller_rpt"/>
</dbReference>
<proteinExistence type="predicted"/>
<evidence type="ECO:0000256" key="3">
    <source>
        <dbReference type="ARBA" id="ARBA00034223"/>
    </source>
</evidence>
<comment type="catalytic activity">
    <reaction evidence="4">
        <text>(E)-4-coumarate + ATP + CoA = (E)-4-coumaroyl-CoA + AMP + diphosphate</text>
        <dbReference type="Rhea" id="RHEA:19641"/>
        <dbReference type="ChEBI" id="CHEBI:12876"/>
        <dbReference type="ChEBI" id="CHEBI:30616"/>
        <dbReference type="ChEBI" id="CHEBI:33019"/>
        <dbReference type="ChEBI" id="CHEBI:57287"/>
        <dbReference type="ChEBI" id="CHEBI:85008"/>
        <dbReference type="ChEBI" id="CHEBI:456215"/>
        <dbReference type="EC" id="6.2.1.12"/>
    </reaction>
    <physiologicalReaction direction="left-to-right" evidence="4">
        <dbReference type="Rhea" id="RHEA:19642"/>
    </physiologicalReaction>
</comment>
<reference evidence="10" key="1">
    <citation type="journal article" date="2022" name="Cell">
        <title>Repeat-based holocentromeres influence genome architecture and karyotype evolution.</title>
        <authorList>
            <person name="Hofstatter P.G."/>
            <person name="Thangavel G."/>
            <person name="Lux T."/>
            <person name="Neumann P."/>
            <person name="Vondrak T."/>
            <person name="Novak P."/>
            <person name="Zhang M."/>
            <person name="Costa L."/>
            <person name="Castellani M."/>
            <person name="Scott A."/>
            <person name="Toegelov H."/>
            <person name="Fuchs J."/>
            <person name="Mata-Sucre Y."/>
            <person name="Dias Y."/>
            <person name="Vanzela A.L.L."/>
            <person name="Huettel B."/>
            <person name="Almeida C.C.S."/>
            <person name="Simkova H."/>
            <person name="Souza G."/>
            <person name="Pedrosa-Harand A."/>
            <person name="Macas J."/>
            <person name="Mayer K.F.X."/>
            <person name="Houben A."/>
            <person name="Marques A."/>
        </authorList>
    </citation>
    <scope>NUCLEOTIDE SEQUENCE</scope>
    <source>
        <strain evidence="10">RhyBre1mFocal</strain>
    </source>
</reference>
<dbReference type="GO" id="GO:0043041">
    <property type="term" value="P:amino acid activation for nonribosomal peptide biosynthetic process"/>
    <property type="evidence" value="ECO:0007669"/>
    <property type="project" value="TreeGrafter"/>
</dbReference>
<dbReference type="SUPFAM" id="SSF50998">
    <property type="entry name" value="Quinoprotein alcohol dehydrogenase-like"/>
    <property type="match status" value="1"/>
</dbReference>
<name>A0A9Q0CFJ9_9POAL</name>
<dbReference type="GO" id="GO:0009698">
    <property type="term" value="P:phenylpropanoid metabolic process"/>
    <property type="evidence" value="ECO:0007669"/>
    <property type="project" value="UniProtKB-ARBA"/>
</dbReference>
<protein>
    <recommendedName>
        <fullName evidence="1">4-coumarate--CoA ligase</fullName>
        <ecNumber evidence="1">6.2.1.12</ecNumber>
    </recommendedName>
</protein>
<dbReference type="Pfam" id="PF00550">
    <property type="entry name" value="PP-binding"/>
    <property type="match status" value="1"/>
</dbReference>
<evidence type="ECO:0000259" key="9">
    <source>
        <dbReference type="Pfam" id="PF13570"/>
    </source>
</evidence>
<comment type="caution">
    <text evidence="10">The sequence shown here is derived from an EMBL/GenBank/DDBJ whole genome shotgun (WGS) entry which is preliminary data.</text>
</comment>
<dbReference type="PANTHER" id="PTHR44394:SF1">
    <property type="entry name" value="BETA-ALANINE-ACTIVATING ENZYME"/>
    <property type="match status" value="1"/>
</dbReference>
<dbReference type="InterPro" id="IPR000873">
    <property type="entry name" value="AMP-dep_synth/lig_dom"/>
</dbReference>
<dbReference type="GO" id="GO:0106290">
    <property type="term" value="F:trans-cinnamate-CoA ligase activity"/>
    <property type="evidence" value="ECO:0007669"/>
    <property type="project" value="UniProtKB-ARBA"/>
</dbReference>
<feature type="domain" description="AMP-binding enzyme C-terminal" evidence="8">
    <location>
        <begin position="469"/>
        <end position="542"/>
    </location>
</feature>
<evidence type="ECO:0000256" key="4">
    <source>
        <dbReference type="ARBA" id="ARBA00034252"/>
    </source>
</evidence>
<organism evidence="10 11">
    <name type="scientific">Rhynchospora breviuscula</name>
    <dbReference type="NCBI Taxonomy" id="2022672"/>
    <lineage>
        <taxon>Eukaryota</taxon>
        <taxon>Viridiplantae</taxon>
        <taxon>Streptophyta</taxon>
        <taxon>Embryophyta</taxon>
        <taxon>Tracheophyta</taxon>
        <taxon>Spermatophyta</taxon>
        <taxon>Magnoliopsida</taxon>
        <taxon>Liliopsida</taxon>
        <taxon>Poales</taxon>
        <taxon>Cyperaceae</taxon>
        <taxon>Cyperoideae</taxon>
        <taxon>Rhynchosporeae</taxon>
        <taxon>Rhynchospora</taxon>
    </lineage>
</organism>
<comment type="catalytic activity">
    <reaction evidence="2">
        <text>(E)-4-coumarate + ATP + H(+) = (E)-4-coumaroyl-AMP + diphosphate</text>
        <dbReference type="Rhea" id="RHEA:72419"/>
        <dbReference type="ChEBI" id="CHEBI:12876"/>
        <dbReference type="ChEBI" id="CHEBI:15378"/>
        <dbReference type="ChEBI" id="CHEBI:30616"/>
        <dbReference type="ChEBI" id="CHEBI:33019"/>
        <dbReference type="ChEBI" id="CHEBI:192348"/>
    </reaction>
    <physiologicalReaction direction="left-to-right" evidence="2">
        <dbReference type="Rhea" id="RHEA:72420"/>
    </physiologicalReaction>
</comment>
<dbReference type="Gene3D" id="3.40.50.12780">
    <property type="entry name" value="N-terminal domain of ligase-like"/>
    <property type="match status" value="1"/>
</dbReference>
<gene>
    <name evidence="10" type="ORF">LUZ63_009633</name>
</gene>
<dbReference type="InterPro" id="IPR042099">
    <property type="entry name" value="ANL_N_sf"/>
</dbReference>
<dbReference type="Pfam" id="PF13193">
    <property type="entry name" value="AMP-binding_C"/>
    <property type="match status" value="1"/>
</dbReference>
<dbReference type="EC" id="6.2.1.12" evidence="1"/>
<evidence type="ECO:0000256" key="5">
    <source>
        <dbReference type="SAM" id="MobiDB-lite"/>
    </source>
</evidence>
<evidence type="ECO:0000256" key="1">
    <source>
        <dbReference type="ARBA" id="ARBA00012959"/>
    </source>
</evidence>
<feature type="domain" description="AMP-dependent synthetase/ligase" evidence="6">
    <location>
        <begin position="45"/>
        <end position="424"/>
    </location>
</feature>
<dbReference type="OrthoDB" id="408177at2759"/>
<dbReference type="InterPro" id="IPR002372">
    <property type="entry name" value="PQQ_rpt_dom"/>
</dbReference>
<dbReference type="Gene3D" id="3.30.300.30">
    <property type="match status" value="1"/>
</dbReference>
<evidence type="ECO:0000313" key="11">
    <source>
        <dbReference type="Proteomes" id="UP001151287"/>
    </source>
</evidence>
<dbReference type="SUPFAM" id="SSF56801">
    <property type="entry name" value="Acetyl-CoA synthetase-like"/>
    <property type="match status" value="1"/>
</dbReference>
<feature type="region of interest" description="Disordered" evidence="5">
    <location>
        <begin position="1"/>
        <end position="26"/>
    </location>
</feature>
<dbReference type="Gene3D" id="2.130.10.10">
    <property type="entry name" value="YVTN repeat-like/Quinoprotein amine dehydrogenase"/>
    <property type="match status" value="2"/>
</dbReference>
<evidence type="ECO:0000259" key="8">
    <source>
        <dbReference type="Pfam" id="PF13193"/>
    </source>
</evidence>
<dbReference type="EMBL" id="JAMQYH010000003">
    <property type="protein sequence ID" value="KAJ1692935.1"/>
    <property type="molecule type" value="Genomic_DNA"/>
</dbReference>
<dbReference type="AlphaFoldDB" id="A0A9Q0CFJ9"/>
<dbReference type="Gene3D" id="1.10.1200.10">
    <property type="entry name" value="ACP-like"/>
    <property type="match status" value="1"/>
</dbReference>
<dbReference type="PANTHER" id="PTHR44394">
    <property type="entry name" value="BETA-ALANINE-ACTIVATING ENZYME"/>
    <property type="match status" value="1"/>
</dbReference>
<comment type="catalytic activity">
    <reaction evidence="3">
        <text>(E)-4-coumaroyl-AMP + CoA = (E)-4-coumaroyl-CoA + AMP + H(+)</text>
        <dbReference type="Rhea" id="RHEA:72423"/>
        <dbReference type="ChEBI" id="CHEBI:15378"/>
        <dbReference type="ChEBI" id="CHEBI:57287"/>
        <dbReference type="ChEBI" id="CHEBI:85008"/>
        <dbReference type="ChEBI" id="CHEBI:192348"/>
        <dbReference type="ChEBI" id="CHEBI:456215"/>
    </reaction>
    <physiologicalReaction direction="left-to-right" evidence="3">
        <dbReference type="Rhea" id="RHEA:72424"/>
    </physiologicalReaction>
</comment>
<dbReference type="SUPFAM" id="SSF47336">
    <property type="entry name" value="ACP-like"/>
    <property type="match status" value="1"/>
</dbReference>
<keyword evidence="11" id="KW-1185">Reference proteome</keyword>
<evidence type="ECO:0000259" key="6">
    <source>
        <dbReference type="Pfam" id="PF00501"/>
    </source>
</evidence>